<dbReference type="EMBL" id="PDCK01000040">
    <property type="protein sequence ID" value="PRQ50356.1"/>
    <property type="molecule type" value="Genomic_DNA"/>
</dbReference>
<name>A0A2P6RVB3_ROSCH</name>
<evidence type="ECO:0000313" key="4">
    <source>
        <dbReference type="Proteomes" id="UP000238479"/>
    </source>
</evidence>
<keyword evidence="2" id="KW-0732">Signal</keyword>
<keyword evidence="4" id="KW-1185">Reference proteome</keyword>
<accession>A0A2P6RVB3</accession>
<feature type="chain" id="PRO_5015154590" evidence="2">
    <location>
        <begin position="20"/>
        <end position="68"/>
    </location>
</feature>
<proteinExistence type="predicted"/>
<evidence type="ECO:0000256" key="2">
    <source>
        <dbReference type="SAM" id="SignalP"/>
    </source>
</evidence>
<comment type="caution">
    <text evidence="3">The sequence shown here is derived from an EMBL/GenBank/DDBJ whole genome shotgun (WGS) entry which is preliminary data.</text>
</comment>
<feature type="region of interest" description="Disordered" evidence="1">
    <location>
        <begin position="48"/>
        <end position="68"/>
    </location>
</feature>
<dbReference type="Proteomes" id="UP000238479">
    <property type="component" value="Chromosome 2"/>
</dbReference>
<protein>
    <submittedName>
        <fullName evidence="3">Uncharacterized protein</fullName>
    </submittedName>
</protein>
<feature type="signal peptide" evidence="2">
    <location>
        <begin position="1"/>
        <end position="19"/>
    </location>
</feature>
<evidence type="ECO:0000313" key="3">
    <source>
        <dbReference type="EMBL" id="PRQ50356.1"/>
    </source>
</evidence>
<gene>
    <name evidence="3" type="ORF">RchiOBHm_Chr2g0132291</name>
</gene>
<dbReference type="AlphaFoldDB" id="A0A2P6RVB3"/>
<reference evidence="3 4" key="1">
    <citation type="journal article" date="2018" name="Nat. Genet.">
        <title>The Rosa genome provides new insights in the design of modern roses.</title>
        <authorList>
            <person name="Bendahmane M."/>
        </authorList>
    </citation>
    <scope>NUCLEOTIDE SEQUENCE [LARGE SCALE GENOMIC DNA]</scope>
    <source>
        <strain evidence="4">cv. Old Blush</strain>
    </source>
</reference>
<evidence type="ECO:0000256" key="1">
    <source>
        <dbReference type="SAM" id="MobiDB-lite"/>
    </source>
</evidence>
<sequence length="68" mass="6900">MIFFSAGALVLLLASSSISDILKKLKSITGCGEKQGLGTNEMCSSEIPGGASSTGDQVCPRKNPLGIA</sequence>
<organism evidence="3 4">
    <name type="scientific">Rosa chinensis</name>
    <name type="common">China rose</name>
    <dbReference type="NCBI Taxonomy" id="74649"/>
    <lineage>
        <taxon>Eukaryota</taxon>
        <taxon>Viridiplantae</taxon>
        <taxon>Streptophyta</taxon>
        <taxon>Embryophyta</taxon>
        <taxon>Tracheophyta</taxon>
        <taxon>Spermatophyta</taxon>
        <taxon>Magnoliopsida</taxon>
        <taxon>eudicotyledons</taxon>
        <taxon>Gunneridae</taxon>
        <taxon>Pentapetalae</taxon>
        <taxon>rosids</taxon>
        <taxon>fabids</taxon>
        <taxon>Rosales</taxon>
        <taxon>Rosaceae</taxon>
        <taxon>Rosoideae</taxon>
        <taxon>Rosoideae incertae sedis</taxon>
        <taxon>Rosa</taxon>
    </lineage>
</organism>
<dbReference type="Gramene" id="PRQ50356">
    <property type="protein sequence ID" value="PRQ50356"/>
    <property type="gene ID" value="RchiOBHm_Chr2g0132291"/>
</dbReference>